<name>A0ABS2PF64_9BACL</name>
<feature type="compositionally biased region" description="Polar residues" evidence="1">
    <location>
        <begin position="127"/>
        <end position="149"/>
    </location>
</feature>
<organism evidence="2 3">
    <name type="scientific">Geomicrobium sediminis</name>
    <dbReference type="NCBI Taxonomy" id="1347788"/>
    <lineage>
        <taxon>Bacteria</taxon>
        <taxon>Bacillati</taxon>
        <taxon>Bacillota</taxon>
        <taxon>Bacilli</taxon>
        <taxon>Bacillales</taxon>
        <taxon>Geomicrobium</taxon>
    </lineage>
</organism>
<comment type="caution">
    <text evidence="2">The sequence shown here is derived from an EMBL/GenBank/DDBJ whole genome shotgun (WGS) entry which is preliminary data.</text>
</comment>
<evidence type="ECO:0000256" key="1">
    <source>
        <dbReference type="SAM" id="MobiDB-lite"/>
    </source>
</evidence>
<sequence length="164" mass="17961">MGIKIKDKNKIPEVAKKLSGMDGKKISVGVRGEMEMIARVHEYGMDIPVTPSMRAYLHYEGIHLKPSTTHIHIPERSFLRSGFDRYETEIVDLIESLLGNVFEGGTSGVALLEAVGLQLEGKLQQHLKQLSSPPNSSMTTDRKGSSNPLVDTGGLVGAIEFMVK</sequence>
<feature type="region of interest" description="Disordered" evidence="1">
    <location>
        <begin position="127"/>
        <end position="151"/>
    </location>
</feature>
<reference evidence="2 3" key="1">
    <citation type="submission" date="2021-01" db="EMBL/GenBank/DDBJ databases">
        <title>Genomic Encyclopedia of Type Strains, Phase IV (KMG-IV): sequencing the most valuable type-strain genomes for metagenomic binning, comparative biology and taxonomic classification.</title>
        <authorList>
            <person name="Goeker M."/>
        </authorList>
    </citation>
    <scope>NUCLEOTIDE SEQUENCE [LARGE SCALE GENOMIC DNA]</scope>
    <source>
        <strain evidence="2 3">DSM 25540</strain>
    </source>
</reference>
<evidence type="ECO:0000313" key="2">
    <source>
        <dbReference type="EMBL" id="MBM7634074.1"/>
    </source>
</evidence>
<accession>A0ABS2PF64</accession>
<proteinExistence type="predicted"/>
<protein>
    <submittedName>
        <fullName evidence="2">Uncharacterized protein</fullName>
    </submittedName>
</protein>
<dbReference type="EMBL" id="JAFBEC010000009">
    <property type="protein sequence ID" value="MBM7634074.1"/>
    <property type="molecule type" value="Genomic_DNA"/>
</dbReference>
<keyword evidence="3" id="KW-1185">Reference proteome</keyword>
<dbReference type="RefSeq" id="WP_204698823.1">
    <property type="nucleotide sequence ID" value="NZ_JAFBEC010000009.1"/>
</dbReference>
<dbReference type="Proteomes" id="UP000741863">
    <property type="component" value="Unassembled WGS sequence"/>
</dbReference>
<gene>
    <name evidence="2" type="ORF">JOD17_003174</name>
</gene>
<evidence type="ECO:0000313" key="3">
    <source>
        <dbReference type="Proteomes" id="UP000741863"/>
    </source>
</evidence>